<feature type="transmembrane region" description="Helical" evidence="1">
    <location>
        <begin position="59"/>
        <end position="77"/>
    </location>
</feature>
<reference evidence="2 3" key="1">
    <citation type="submission" date="2019-07" db="EMBL/GenBank/DDBJ databases">
        <title>Genomic Encyclopedia of Archaeal and Bacterial Type Strains, Phase II (KMG-II): from individual species to whole genera.</title>
        <authorList>
            <person name="Goeker M."/>
        </authorList>
    </citation>
    <scope>NUCLEOTIDE SEQUENCE [LARGE SCALE GENOMIC DNA]</scope>
    <source>
        <strain evidence="2 3">DSM 46842</strain>
    </source>
</reference>
<keyword evidence="1" id="KW-1133">Transmembrane helix</keyword>
<sequence>MTSTLSDMESDEHDARTQLAALRSDRAALADRVLQPWWWDVALGALVFLFFGSYATRNWLLIAAALAVFLLGIYGLVTYYRRRTGLWPSADRPGLQPLLRLWLACCVAWAVAAGLGMSFAMPWLVAGVSAACGVVVTVLSRRSGQLFVAQLRGEL</sequence>
<keyword evidence="3" id="KW-1185">Reference proteome</keyword>
<name>A0A5S5CSH4_9ACTN</name>
<organism evidence="2 3">
    <name type="scientific">Blastococcus xanthinilyticus</name>
    <dbReference type="NCBI Taxonomy" id="1564164"/>
    <lineage>
        <taxon>Bacteria</taxon>
        <taxon>Bacillati</taxon>
        <taxon>Actinomycetota</taxon>
        <taxon>Actinomycetes</taxon>
        <taxon>Geodermatophilales</taxon>
        <taxon>Geodermatophilaceae</taxon>
        <taxon>Blastococcus</taxon>
    </lineage>
</organism>
<protein>
    <submittedName>
        <fullName evidence="2">Uncharacterized protein</fullName>
    </submittedName>
</protein>
<comment type="caution">
    <text evidence="2">The sequence shown here is derived from an EMBL/GenBank/DDBJ whole genome shotgun (WGS) entry which is preliminary data.</text>
</comment>
<dbReference type="AlphaFoldDB" id="A0A5S5CSH4"/>
<evidence type="ECO:0000256" key="1">
    <source>
        <dbReference type="SAM" id="Phobius"/>
    </source>
</evidence>
<dbReference type="Proteomes" id="UP000322499">
    <property type="component" value="Unassembled WGS sequence"/>
</dbReference>
<keyword evidence="1" id="KW-0472">Membrane</keyword>
<dbReference type="EMBL" id="VNHW01000013">
    <property type="protein sequence ID" value="TYP84743.1"/>
    <property type="molecule type" value="Genomic_DNA"/>
</dbReference>
<accession>A0A5S5CSH4</accession>
<evidence type="ECO:0000313" key="3">
    <source>
        <dbReference type="Proteomes" id="UP000322499"/>
    </source>
</evidence>
<gene>
    <name evidence="2" type="ORF">BD833_1133</name>
</gene>
<feature type="transmembrane region" description="Helical" evidence="1">
    <location>
        <begin position="98"/>
        <end position="117"/>
    </location>
</feature>
<proteinExistence type="predicted"/>
<evidence type="ECO:0000313" key="2">
    <source>
        <dbReference type="EMBL" id="TYP84743.1"/>
    </source>
</evidence>
<feature type="transmembrane region" description="Helical" evidence="1">
    <location>
        <begin position="123"/>
        <end position="140"/>
    </location>
</feature>
<feature type="transmembrane region" description="Helical" evidence="1">
    <location>
        <begin position="36"/>
        <end position="53"/>
    </location>
</feature>
<keyword evidence="1" id="KW-0812">Transmembrane</keyword>